<name>A0A318MZJ8_9PROT</name>
<evidence type="ECO:0000313" key="2">
    <source>
        <dbReference type="Proteomes" id="UP000247565"/>
    </source>
</evidence>
<reference evidence="1 2" key="1">
    <citation type="submission" date="2018-05" db="EMBL/GenBank/DDBJ databases">
        <title>Reference genomes for bee gut microbiota database.</title>
        <authorList>
            <person name="Ellegaard K.M."/>
        </authorList>
    </citation>
    <scope>NUCLEOTIDE SEQUENCE [LARGE SCALE GENOMIC DNA]</scope>
    <source>
        <strain evidence="1 2">ESL0284</strain>
    </source>
</reference>
<keyword evidence="2" id="KW-1185">Reference proteome</keyword>
<proteinExistence type="predicted"/>
<protein>
    <submittedName>
        <fullName evidence="1">Uncharacterized protein</fullName>
    </submittedName>
</protein>
<dbReference type="OrthoDB" id="8060768at2"/>
<dbReference type="RefSeq" id="WP_110438598.1">
    <property type="nucleotide sequence ID" value="NZ_CP046393.1"/>
</dbReference>
<organism evidence="1 2">
    <name type="scientific">Commensalibacter melissae</name>
    <dbReference type="NCBI Taxonomy" id="2070537"/>
    <lineage>
        <taxon>Bacteria</taxon>
        <taxon>Pseudomonadati</taxon>
        <taxon>Pseudomonadota</taxon>
        <taxon>Alphaproteobacteria</taxon>
        <taxon>Acetobacterales</taxon>
        <taxon>Acetobacteraceae</taxon>
    </lineage>
</organism>
<sequence length="130" mass="15264">MQNQEDQNKEDKREYNVQIFDLSSEQKNEVTEVVAGFYSLEHANAFAKTYVRDSVERCRIPGASRQEIFDAWSAFGEDAKVVDSREKENWDSSDSIMMFIENVATPMERDWRALDPRRLVEEDDFPEDDK</sequence>
<gene>
    <name evidence="1" type="ORF">DK869_01575</name>
</gene>
<dbReference type="EMBL" id="QGLT01000001">
    <property type="protein sequence ID" value="PXZ02080.1"/>
    <property type="molecule type" value="Genomic_DNA"/>
</dbReference>
<evidence type="ECO:0000313" key="1">
    <source>
        <dbReference type="EMBL" id="PXZ02080.1"/>
    </source>
</evidence>
<dbReference type="AlphaFoldDB" id="A0A318MZJ8"/>
<dbReference type="Proteomes" id="UP000247565">
    <property type="component" value="Unassembled WGS sequence"/>
</dbReference>
<comment type="caution">
    <text evidence="1">The sequence shown here is derived from an EMBL/GenBank/DDBJ whole genome shotgun (WGS) entry which is preliminary data.</text>
</comment>
<accession>A0A318MZJ8</accession>